<dbReference type="EMBL" id="FNRP01000045">
    <property type="protein sequence ID" value="SEB16991.1"/>
    <property type="molecule type" value="Genomic_DNA"/>
</dbReference>
<protein>
    <submittedName>
        <fullName evidence="2">Uncharacterized protein</fullName>
    </submittedName>
</protein>
<name>A0A174IEG0_9BACE</name>
<keyword evidence="1" id="KW-0812">Transmembrane</keyword>
<gene>
    <name evidence="2" type="ORF">SAMN04487924_14516</name>
</gene>
<keyword evidence="1" id="KW-1133">Transmembrane helix</keyword>
<feature type="transmembrane region" description="Helical" evidence="1">
    <location>
        <begin position="98"/>
        <end position="118"/>
    </location>
</feature>
<reference evidence="2 3" key="1">
    <citation type="submission" date="2016-10" db="EMBL/GenBank/DDBJ databases">
        <authorList>
            <person name="de Groot N.N."/>
        </authorList>
    </citation>
    <scope>NUCLEOTIDE SEQUENCE [LARGE SCALE GENOMIC DNA]</scope>
    <source>
        <strain evidence="2 3">NLAE-zl-G339</strain>
    </source>
</reference>
<dbReference type="Proteomes" id="UP000183040">
    <property type="component" value="Unassembled WGS sequence"/>
</dbReference>
<organism evidence="2 3">
    <name type="scientific">Bacteroides xylanisolvens</name>
    <dbReference type="NCBI Taxonomy" id="371601"/>
    <lineage>
        <taxon>Bacteria</taxon>
        <taxon>Pseudomonadati</taxon>
        <taxon>Bacteroidota</taxon>
        <taxon>Bacteroidia</taxon>
        <taxon>Bacteroidales</taxon>
        <taxon>Bacteroidaceae</taxon>
        <taxon>Bacteroides</taxon>
    </lineage>
</organism>
<accession>A0A174IEG0</accession>
<dbReference type="AlphaFoldDB" id="A0A174IEG0"/>
<evidence type="ECO:0000313" key="2">
    <source>
        <dbReference type="EMBL" id="SEB16991.1"/>
    </source>
</evidence>
<evidence type="ECO:0000256" key="1">
    <source>
        <dbReference type="SAM" id="Phobius"/>
    </source>
</evidence>
<feature type="transmembrane region" description="Helical" evidence="1">
    <location>
        <begin position="124"/>
        <end position="144"/>
    </location>
</feature>
<keyword evidence="1" id="KW-0472">Membrane</keyword>
<evidence type="ECO:0000313" key="3">
    <source>
        <dbReference type="Proteomes" id="UP000183040"/>
    </source>
</evidence>
<dbReference type="RefSeq" id="WP_008771039.1">
    <property type="nucleotide sequence ID" value="NZ_CABKPA010000033.1"/>
</dbReference>
<sequence>MEAILAIIITAILFCFFIRKGKNEISEQTTEDVIDSAYTEAYKLVIKQKKDVNEVDHILESKGLDESQRNSIIVSLLQITNDKKAKRKQRIANAPSDILYGGIWCIGGITLTCLSLLLSDSIGIGFLFCGAIIYGIQRFVRGLFYKFIRMS</sequence>
<proteinExistence type="predicted"/>